<dbReference type="Proteomes" id="UP000009022">
    <property type="component" value="Unassembled WGS sequence"/>
</dbReference>
<evidence type="ECO:0000256" key="1">
    <source>
        <dbReference type="ARBA" id="ARBA00004141"/>
    </source>
</evidence>
<evidence type="ECO:0000256" key="5">
    <source>
        <dbReference type="ARBA" id="ARBA00023136"/>
    </source>
</evidence>
<evidence type="ECO:0000256" key="3">
    <source>
        <dbReference type="ARBA" id="ARBA00022692"/>
    </source>
</evidence>
<keyword evidence="3 6" id="KW-0812">Transmembrane</keyword>
<dbReference type="RefSeq" id="XP_002110944.1">
    <property type="nucleotide sequence ID" value="XM_002110908.1"/>
</dbReference>
<keyword evidence="4 6" id="KW-1133">Transmembrane helix</keyword>
<comment type="subcellular location">
    <subcellularLocation>
        <location evidence="1">Membrane</location>
        <topology evidence="1">Multi-pass membrane protein</topology>
    </subcellularLocation>
</comment>
<comment type="similarity">
    <text evidence="2">Belongs to the RNase K family.</text>
</comment>
<dbReference type="GO" id="GO:0004521">
    <property type="term" value="F:RNA endonuclease activity"/>
    <property type="evidence" value="ECO:0000318"/>
    <property type="project" value="GO_Central"/>
</dbReference>
<dbReference type="GeneID" id="6752157"/>
<evidence type="ECO:0000313" key="7">
    <source>
        <dbReference type="EMBL" id="EDV26948.1"/>
    </source>
</evidence>
<dbReference type="PANTHER" id="PTHR31733">
    <property type="entry name" value="RIBONUCLEASE KAPPA"/>
    <property type="match status" value="1"/>
</dbReference>
<evidence type="ECO:0000313" key="8">
    <source>
        <dbReference type="Proteomes" id="UP000009022"/>
    </source>
</evidence>
<dbReference type="EMBL" id="DS985243">
    <property type="protein sequence ID" value="EDV26948.1"/>
    <property type="molecule type" value="Genomic_DNA"/>
</dbReference>
<sequence length="118" mass="13213">MVYRFCGPKCSNCCFVLSIWGIVMLIILGIFFQTRAVTVSEDVDEDGWDQTATSQSYPKISRISCSNDCNSVERPSPQHKNCYIAAGMYGFTLLISIWQKYENSRAAYRAGSTSSGRL</sequence>
<organism evidence="7 8">
    <name type="scientific">Trichoplax adhaerens</name>
    <name type="common">Trichoplax reptans</name>
    <dbReference type="NCBI Taxonomy" id="10228"/>
    <lineage>
        <taxon>Eukaryota</taxon>
        <taxon>Metazoa</taxon>
        <taxon>Placozoa</taxon>
        <taxon>Uniplacotomia</taxon>
        <taxon>Trichoplacea</taxon>
        <taxon>Trichoplacidae</taxon>
        <taxon>Trichoplax</taxon>
    </lineage>
</organism>
<dbReference type="eggNOG" id="ENOG502S351">
    <property type="taxonomic scope" value="Eukaryota"/>
</dbReference>
<evidence type="ECO:0000256" key="4">
    <source>
        <dbReference type="ARBA" id="ARBA00022989"/>
    </source>
</evidence>
<keyword evidence="8" id="KW-1185">Reference proteome</keyword>
<protein>
    <submittedName>
        <fullName evidence="7">Uncharacterized protein</fullName>
    </submittedName>
</protein>
<evidence type="ECO:0000256" key="2">
    <source>
        <dbReference type="ARBA" id="ARBA00008458"/>
    </source>
</evidence>
<dbReference type="HOGENOM" id="CLU_140554_2_1_1"/>
<dbReference type="STRING" id="10228.B3RRX4"/>
<dbReference type="CTD" id="6752157"/>
<accession>B3RRX4</accession>
<keyword evidence="5 6" id="KW-0472">Membrane</keyword>
<dbReference type="OMA" id="AAHNCWI"/>
<proteinExistence type="inferred from homology"/>
<dbReference type="AlphaFoldDB" id="B3RRX4"/>
<dbReference type="PhylomeDB" id="B3RRX4"/>
<dbReference type="InterPro" id="IPR026770">
    <property type="entry name" value="RNase_K"/>
</dbReference>
<dbReference type="GO" id="GO:0016020">
    <property type="term" value="C:membrane"/>
    <property type="evidence" value="ECO:0007669"/>
    <property type="project" value="UniProtKB-SubCell"/>
</dbReference>
<dbReference type="OrthoDB" id="67317at2759"/>
<feature type="transmembrane region" description="Helical" evidence="6">
    <location>
        <begin position="12"/>
        <end position="32"/>
    </location>
</feature>
<reference evidence="7 8" key="1">
    <citation type="journal article" date="2008" name="Nature">
        <title>The Trichoplax genome and the nature of placozoans.</title>
        <authorList>
            <person name="Srivastava M."/>
            <person name="Begovic E."/>
            <person name="Chapman J."/>
            <person name="Putnam N.H."/>
            <person name="Hellsten U."/>
            <person name="Kawashima T."/>
            <person name="Kuo A."/>
            <person name="Mitros T."/>
            <person name="Salamov A."/>
            <person name="Carpenter M.L."/>
            <person name="Signorovitch A.Y."/>
            <person name="Moreno M.A."/>
            <person name="Kamm K."/>
            <person name="Grimwood J."/>
            <person name="Schmutz J."/>
            <person name="Shapiro H."/>
            <person name="Grigoriev I.V."/>
            <person name="Buss L.W."/>
            <person name="Schierwater B."/>
            <person name="Dellaporta S.L."/>
            <person name="Rokhsar D.S."/>
        </authorList>
    </citation>
    <scope>NUCLEOTIDE SEQUENCE [LARGE SCALE GENOMIC DNA]</scope>
    <source>
        <strain evidence="7 8">Grell-BS-1999</strain>
    </source>
</reference>
<dbReference type="InParanoid" id="B3RRX4"/>
<evidence type="ECO:0000256" key="6">
    <source>
        <dbReference type="SAM" id="Phobius"/>
    </source>
</evidence>
<dbReference type="KEGG" id="tad:TRIADDRAFT_63746"/>
<gene>
    <name evidence="7" type="ORF">TRIADDRAFT_63746</name>
</gene>
<name>B3RRX4_TRIAD</name>